<evidence type="ECO:0000313" key="1">
    <source>
        <dbReference type="EMBL" id="VDM83494.1"/>
    </source>
</evidence>
<dbReference type="EMBL" id="UYYB01123468">
    <property type="protein sequence ID" value="VDM83494.1"/>
    <property type="molecule type" value="Genomic_DNA"/>
</dbReference>
<reference evidence="1 2" key="1">
    <citation type="submission" date="2018-11" db="EMBL/GenBank/DDBJ databases">
        <authorList>
            <consortium name="Pathogen Informatics"/>
        </authorList>
    </citation>
    <scope>NUCLEOTIDE SEQUENCE [LARGE SCALE GENOMIC DNA]</scope>
</reference>
<keyword evidence="2" id="KW-1185">Reference proteome</keyword>
<gene>
    <name evidence="1" type="ORF">SVUK_LOCUS18492</name>
</gene>
<protein>
    <submittedName>
        <fullName evidence="1">Uncharacterized protein</fullName>
    </submittedName>
</protein>
<dbReference type="Proteomes" id="UP000270094">
    <property type="component" value="Unassembled WGS sequence"/>
</dbReference>
<organism evidence="1 2">
    <name type="scientific">Strongylus vulgaris</name>
    <name type="common">Blood worm</name>
    <dbReference type="NCBI Taxonomy" id="40348"/>
    <lineage>
        <taxon>Eukaryota</taxon>
        <taxon>Metazoa</taxon>
        <taxon>Ecdysozoa</taxon>
        <taxon>Nematoda</taxon>
        <taxon>Chromadorea</taxon>
        <taxon>Rhabditida</taxon>
        <taxon>Rhabditina</taxon>
        <taxon>Rhabditomorpha</taxon>
        <taxon>Strongyloidea</taxon>
        <taxon>Strongylidae</taxon>
        <taxon>Strongylus</taxon>
    </lineage>
</organism>
<evidence type="ECO:0000313" key="2">
    <source>
        <dbReference type="Proteomes" id="UP000270094"/>
    </source>
</evidence>
<dbReference type="AlphaFoldDB" id="A0A3P7JX53"/>
<proteinExistence type="predicted"/>
<accession>A0A3P7JX53</accession>
<dbReference type="OrthoDB" id="342531at2759"/>
<sequence length="174" mass="19582">MFAMDERLAAAFKAMAPKKENKIAAHMASVFRLKLADLLLFTVSSQNTPLPSKVYMMIPLLKLAKQQLKHDVEGHNSRKTIGLLNIIAKLKKEVFVPKSKVFLKAGFNPEYRIFRRTEAILCLAGMMVKGVQHKVSVEKSTVKGIGKSCTEYFNASVAEPDARQLDYFAIKFFN</sequence>
<name>A0A3P7JX53_STRVU</name>